<dbReference type="InterPro" id="IPR008211">
    <property type="entry name" value="Laminin_N"/>
</dbReference>
<evidence type="ECO:0000256" key="8">
    <source>
        <dbReference type="PROSITE-ProRule" id="PRU00460"/>
    </source>
</evidence>
<dbReference type="Gene3D" id="2.170.300.10">
    <property type="entry name" value="Tie2 ligand-binding domain superfamily"/>
    <property type="match status" value="1"/>
</dbReference>
<feature type="disulfide bond" evidence="8">
    <location>
        <begin position="654"/>
        <end position="663"/>
    </location>
</feature>
<keyword evidence="6" id="KW-0325">Glycoprotein</keyword>
<evidence type="ECO:0000313" key="13">
    <source>
        <dbReference type="EMBL" id="JAP62139.1"/>
    </source>
</evidence>
<accession>A0A0V0J8L9</accession>
<name>A0A0V0J8L9_SCHSO</name>
<gene>
    <name evidence="13" type="ORF">TR101403</name>
</gene>
<dbReference type="FunFam" id="2.10.25.10:FF:000048">
    <property type="entry name" value="Netrin 3"/>
    <property type="match status" value="1"/>
</dbReference>
<keyword evidence="7 8" id="KW-0424">Laminin EGF-like domain</keyword>
<dbReference type="GO" id="GO:0009887">
    <property type="term" value="P:animal organ morphogenesis"/>
    <property type="evidence" value="ECO:0007669"/>
    <property type="project" value="TreeGrafter"/>
</dbReference>
<keyword evidence="5 8" id="KW-1015">Disulfide bond</keyword>
<dbReference type="Pfam" id="PF01759">
    <property type="entry name" value="NTR"/>
    <property type="match status" value="1"/>
</dbReference>
<evidence type="ECO:0000256" key="9">
    <source>
        <dbReference type="SAM" id="MobiDB-lite"/>
    </source>
</evidence>
<dbReference type="PANTHER" id="PTHR10574:SF365">
    <property type="entry name" value="NETRIN-A-RELATED"/>
    <property type="match status" value="1"/>
</dbReference>
<dbReference type="GO" id="GO:0005604">
    <property type="term" value="C:basement membrane"/>
    <property type="evidence" value="ECO:0007669"/>
    <property type="project" value="TreeGrafter"/>
</dbReference>
<dbReference type="GO" id="GO:0005576">
    <property type="term" value="C:extracellular region"/>
    <property type="evidence" value="ECO:0007669"/>
    <property type="project" value="UniProtKB-SubCell"/>
</dbReference>
<proteinExistence type="predicted"/>
<dbReference type="Gene3D" id="2.10.25.10">
    <property type="entry name" value="Laminin"/>
    <property type="match status" value="1"/>
</dbReference>
<feature type="domain" description="NTR" evidence="11">
    <location>
        <begin position="713"/>
        <end position="855"/>
    </location>
</feature>
<comment type="caution">
    <text evidence="8">Lacks conserved residue(s) required for the propagation of feature annotation.</text>
</comment>
<evidence type="ECO:0000259" key="11">
    <source>
        <dbReference type="PROSITE" id="PS50189"/>
    </source>
</evidence>
<dbReference type="PROSITE" id="PS50027">
    <property type="entry name" value="EGF_LAM_2"/>
    <property type="match status" value="1"/>
</dbReference>
<evidence type="ECO:0000256" key="5">
    <source>
        <dbReference type="ARBA" id="ARBA00023157"/>
    </source>
</evidence>
<keyword evidence="4" id="KW-0677">Repeat</keyword>
<dbReference type="Pfam" id="PF00053">
    <property type="entry name" value="EGF_laminin"/>
    <property type="match status" value="3"/>
</dbReference>
<dbReference type="GO" id="GO:0008045">
    <property type="term" value="P:motor neuron axon guidance"/>
    <property type="evidence" value="ECO:0007669"/>
    <property type="project" value="TreeGrafter"/>
</dbReference>
<dbReference type="AlphaFoldDB" id="A0A0V0J8L9"/>
<evidence type="ECO:0000256" key="7">
    <source>
        <dbReference type="ARBA" id="ARBA00023292"/>
    </source>
</evidence>
<dbReference type="SMART" id="SM00136">
    <property type="entry name" value="LamNT"/>
    <property type="match status" value="1"/>
</dbReference>
<dbReference type="PROSITE" id="PS50189">
    <property type="entry name" value="NTR"/>
    <property type="match status" value="1"/>
</dbReference>
<keyword evidence="2" id="KW-0964">Secreted</keyword>
<dbReference type="SMART" id="SM00180">
    <property type="entry name" value="EGF_Lam"/>
    <property type="match status" value="3"/>
</dbReference>
<dbReference type="InterPro" id="IPR018933">
    <property type="entry name" value="Netrin_module_non-TIMP"/>
</dbReference>
<dbReference type="InterPro" id="IPR050440">
    <property type="entry name" value="Laminin/Netrin_ECM"/>
</dbReference>
<feature type="domain" description="Laminin EGF-like" evidence="10">
    <location>
        <begin position="632"/>
        <end position="682"/>
    </location>
</feature>
<feature type="compositionally biased region" description="Pro residues" evidence="9">
    <location>
        <begin position="1"/>
        <end position="11"/>
    </location>
</feature>
<reference evidence="13" key="1">
    <citation type="submission" date="2016-01" db="EMBL/GenBank/DDBJ databases">
        <title>Reference transcriptome for the parasite Schistocephalus solidus: insights into the molecular evolution of parasitism.</title>
        <authorList>
            <person name="Hebert F.O."/>
            <person name="Grambauer S."/>
            <person name="Barber I."/>
            <person name="Landry C.R."/>
            <person name="Aubin-Horth N."/>
        </authorList>
    </citation>
    <scope>NUCLEOTIDE SEQUENCE</scope>
</reference>
<dbReference type="EMBL" id="GEEE01001086">
    <property type="protein sequence ID" value="JAP62139.1"/>
    <property type="molecule type" value="Transcribed_RNA"/>
</dbReference>
<dbReference type="Gene3D" id="2.60.120.260">
    <property type="entry name" value="Galactose-binding domain-like"/>
    <property type="match status" value="2"/>
</dbReference>
<feature type="region of interest" description="Disordered" evidence="9">
    <location>
        <begin position="384"/>
        <end position="488"/>
    </location>
</feature>
<feature type="disulfide bond" evidence="8">
    <location>
        <begin position="666"/>
        <end position="680"/>
    </location>
</feature>
<evidence type="ECO:0000256" key="2">
    <source>
        <dbReference type="ARBA" id="ARBA00022525"/>
    </source>
</evidence>
<dbReference type="SUPFAM" id="SSF50242">
    <property type="entry name" value="TIMP-like"/>
    <property type="match status" value="1"/>
</dbReference>
<feature type="region of interest" description="Disordered" evidence="9">
    <location>
        <begin position="1"/>
        <end position="47"/>
    </location>
</feature>
<evidence type="ECO:0000256" key="4">
    <source>
        <dbReference type="ARBA" id="ARBA00022737"/>
    </source>
</evidence>
<dbReference type="PANTHER" id="PTHR10574">
    <property type="entry name" value="NETRIN/LAMININ-RELATED"/>
    <property type="match status" value="1"/>
</dbReference>
<evidence type="ECO:0000259" key="12">
    <source>
        <dbReference type="PROSITE" id="PS51117"/>
    </source>
</evidence>
<feature type="compositionally biased region" description="Polar residues" evidence="9">
    <location>
        <begin position="459"/>
        <end position="477"/>
    </location>
</feature>
<organism evidence="13">
    <name type="scientific">Schistocephalus solidus</name>
    <name type="common">Tapeworm</name>
    <dbReference type="NCBI Taxonomy" id="70667"/>
    <lineage>
        <taxon>Eukaryota</taxon>
        <taxon>Metazoa</taxon>
        <taxon>Spiralia</taxon>
        <taxon>Lophotrochozoa</taxon>
        <taxon>Platyhelminthes</taxon>
        <taxon>Cestoda</taxon>
        <taxon>Eucestoda</taxon>
        <taxon>Diphyllobothriidea</taxon>
        <taxon>Diphyllobothriidae</taxon>
        <taxon>Schistocephalus</taxon>
    </lineage>
</organism>
<evidence type="ECO:0000256" key="3">
    <source>
        <dbReference type="ARBA" id="ARBA00022729"/>
    </source>
</evidence>
<feature type="non-terminal residue" evidence="13">
    <location>
        <position position="1"/>
    </location>
</feature>
<protein>
    <recommendedName>
        <fullName evidence="14">Netrin-1</fullName>
    </recommendedName>
</protein>
<dbReference type="CDD" id="cd00055">
    <property type="entry name" value="EGF_Lam"/>
    <property type="match status" value="3"/>
</dbReference>
<dbReference type="GO" id="GO:0016358">
    <property type="term" value="P:dendrite development"/>
    <property type="evidence" value="ECO:0007669"/>
    <property type="project" value="TreeGrafter"/>
</dbReference>
<comment type="subcellular location">
    <subcellularLocation>
        <location evidence="1">Secreted</location>
    </subcellularLocation>
</comment>
<dbReference type="InterPro" id="IPR008993">
    <property type="entry name" value="TIMP-like_OB-fold"/>
</dbReference>
<evidence type="ECO:0000256" key="6">
    <source>
        <dbReference type="ARBA" id="ARBA00023180"/>
    </source>
</evidence>
<dbReference type="Gene3D" id="2.40.50.120">
    <property type="match status" value="1"/>
</dbReference>
<dbReference type="Pfam" id="PF00055">
    <property type="entry name" value="Laminin_N"/>
    <property type="match status" value="1"/>
</dbReference>
<dbReference type="InterPro" id="IPR001134">
    <property type="entry name" value="Netrin_domain"/>
</dbReference>
<dbReference type="PROSITE" id="PS01248">
    <property type="entry name" value="EGF_LAM_1"/>
    <property type="match status" value="1"/>
</dbReference>
<feature type="domain" description="Laminin N-terminal" evidence="12">
    <location>
        <begin position="170"/>
        <end position="499"/>
    </location>
</feature>
<sequence>PTTPPPPPPDPTHNRCRTGEGMEVRGSVGGEKRKARGKESASSACSQASTRSTNACSFLLQPSSTSSTGFKAKPHRRTWDRNPDTRAIGLQRVSLIIYLDSHLGTHLNTDEHLIAWKVVAGRTAHVPDIVLAMLSSIVLSLVLLTPAGTTQPPFKVIYESPRSPCYTDGKAHQCNPPFTNVAEGIPVVASSTCGGRGRPEEVCKTWREADGNKRTFCEVCDARNSSTARGADRLTDRHVASNQTCWVSDRVAPGSTVNLSLALGKRFEIFYISLQPCGPLPDSIAIYKSSDFGRSWKPWQYFSSDCYRAFGLPTSSEHNVQISSANIQEVLCVALRPPVSHNSMGQTSTVIAFSTIIGRANSQPWSPALIDWMTMTDLQISLSRFPRKTPKSSASASASTEDQRTTPTHAADASTVTLQRRDRSDLYYAPKPTTGPTVFRLGQLEEHARQMQADGTDHPLSTTTMPDGSSSNKPDSNGDTDNDDGPVRFSFSDIAVGGRCKCNGHSNRCVRDRIVETSPAGGEVVRWGPLRCDCQHSTVGADCERCAPGHMDRPWARATAEDANVCKPCECYLHSNSCTFSQHLYLMSKKMSGGACENCRHHTTGQRCHLCADGYYRNWEKPISHPQVCLKCRCHPIGSIRNRPCDRKTGQCPCKRGVTGQRCNRCLEGYKQTRSPITPCIKAVDALFYKGSSATRASPPIGLPHNAVEAVNCKPCEASKKRITLNKFCRRDAVFYGTVVAQEIHGDSARLAVVVHNVWRSKGLAAAHLPMELRQGQNKISVWIPLTRQPDEGPDCFCPRLEVDHSYLFISRATEKQYDGRNELYLENKLNIFPWEESWRRRLSGFMARNGQKRCARRDGNNYGRRRESLPLNHMNPLHPNPVAMGMGGGFYPTPEVPPQQPQAQPFKAVYSRPLSQYAPAHLPLGQGIGYSSLGQMADEPMKQAAERRQYAPTNYQYRSMRQYSHATTAYNPYYYNQLKV</sequence>
<dbReference type="PROSITE" id="PS51117">
    <property type="entry name" value="LAMININ_NTER"/>
    <property type="match status" value="1"/>
</dbReference>
<dbReference type="GO" id="GO:0009888">
    <property type="term" value="P:tissue development"/>
    <property type="evidence" value="ECO:0007669"/>
    <property type="project" value="TreeGrafter"/>
</dbReference>
<evidence type="ECO:0008006" key="14">
    <source>
        <dbReference type="Google" id="ProtNLM"/>
    </source>
</evidence>
<evidence type="ECO:0000259" key="10">
    <source>
        <dbReference type="PROSITE" id="PS50027"/>
    </source>
</evidence>
<keyword evidence="3" id="KW-0732">Signal</keyword>
<dbReference type="SUPFAM" id="SSF57196">
    <property type="entry name" value="EGF/Laminin"/>
    <property type="match status" value="3"/>
</dbReference>
<evidence type="ECO:0000256" key="1">
    <source>
        <dbReference type="ARBA" id="ARBA00004613"/>
    </source>
</evidence>
<dbReference type="InterPro" id="IPR002049">
    <property type="entry name" value="LE_dom"/>
</dbReference>